<comment type="caution">
    <text evidence="1">The sequence shown here is derived from an EMBL/GenBank/DDBJ whole genome shotgun (WGS) entry which is preliminary data.</text>
</comment>
<reference evidence="1 2" key="1">
    <citation type="submission" date="2021-07" db="EMBL/GenBank/DDBJ databases">
        <title>Stakelama flava sp. nov., a novel endophytic bacterium isolated from branch of Kandelia candel.</title>
        <authorList>
            <person name="Tuo L."/>
        </authorList>
    </citation>
    <scope>NUCLEOTIDE SEQUENCE [LARGE SCALE GENOMIC DNA]</scope>
    <source>
        <strain evidence="1 2">CBK3Z-3</strain>
    </source>
</reference>
<dbReference type="Proteomes" id="UP001197214">
    <property type="component" value="Unassembled WGS sequence"/>
</dbReference>
<dbReference type="EMBL" id="JAHWZX010000005">
    <property type="protein sequence ID" value="MBW4330610.1"/>
    <property type="molecule type" value="Genomic_DNA"/>
</dbReference>
<keyword evidence="2" id="KW-1185">Reference proteome</keyword>
<name>A0ABS6XKA7_9SPHN</name>
<evidence type="ECO:0000313" key="1">
    <source>
        <dbReference type="EMBL" id="MBW4330610.1"/>
    </source>
</evidence>
<dbReference type="RefSeq" id="WP_219237731.1">
    <property type="nucleotide sequence ID" value="NZ_JAHWZX010000005.1"/>
</dbReference>
<evidence type="ECO:0000313" key="2">
    <source>
        <dbReference type="Proteomes" id="UP001197214"/>
    </source>
</evidence>
<sequence length="95" mass="10341">MAATDTNPNESALITALGALGWILRSDSRAERLLALTGLDVETLRQRADDPGLLAATLRFLENYEPDLLACAEALDIEPGDMIAARRTLEDLCDR</sequence>
<accession>A0ABS6XKA7</accession>
<dbReference type="InterPro" id="IPR021955">
    <property type="entry name" value="DUF3572"/>
</dbReference>
<organism evidence="1 2">
    <name type="scientific">Stakelama flava</name>
    <dbReference type="NCBI Taxonomy" id="2860338"/>
    <lineage>
        <taxon>Bacteria</taxon>
        <taxon>Pseudomonadati</taxon>
        <taxon>Pseudomonadota</taxon>
        <taxon>Alphaproteobacteria</taxon>
        <taxon>Sphingomonadales</taxon>
        <taxon>Sphingomonadaceae</taxon>
        <taxon>Stakelama</taxon>
    </lineage>
</organism>
<protein>
    <submittedName>
        <fullName evidence="1">DUF3572 domain-containing protein</fullName>
    </submittedName>
</protein>
<gene>
    <name evidence="1" type="ORF">KY084_06935</name>
</gene>
<dbReference type="Pfam" id="PF12096">
    <property type="entry name" value="DUF3572"/>
    <property type="match status" value="1"/>
</dbReference>
<proteinExistence type="predicted"/>